<sequence length="61" mass="6689">MESGMKWVFFFVVMAACLLLGTAMVLIDHGVIRDSAICGVGALVGFLIAYQMQSRYTILDD</sequence>
<evidence type="ECO:0000313" key="2">
    <source>
        <dbReference type="EMBL" id="EAR11201.1"/>
    </source>
</evidence>
<keyword evidence="3" id="KW-1185">Reference proteome</keyword>
<feature type="transmembrane region" description="Helical" evidence="1">
    <location>
        <begin position="7"/>
        <end position="26"/>
    </location>
</feature>
<dbReference type="HOGENOM" id="CLU_2919524_0_0_6"/>
<evidence type="ECO:0000256" key="1">
    <source>
        <dbReference type="SAM" id="Phobius"/>
    </source>
</evidence>
<dbReference type="Proteomes" id="UP000005953">
    <property type="component" value="Unassembled WGS sequence"/>
</dbReference>
<keyword evidence="1" id="KW-1133">Transmembrane helix</keyword>
<evidence type="ECO:0000313" key="3">
    <source>
        <dbReference type="Proteomes" id="UP000005953"/>
    </source>
</evidence>
<dbReference type="STRING" id="314283.MED297_19977"/>
<dbReference type="PROSITE" id="PS51257">
    <property type="entry name" value="PROKAR_LIPOPROTEIN"/>
    <property type="match status" value="1"/>
</dbReference>
<gene>
    <name evidence="2" type="ORF">MED297_19977</name>
</gene>
<dbReference type="AlphaFoldDB" id="A4B9A0"/>
<accession>A4B9A0</accession>
<feature type="transmembrane region" description="Helical" evidence="1">
    <location>
        <begin position="32"/>
        <end position="50"/>
    </location>
</feature>
<name>A4B9A0_9GAMM</name>
<reference evidence="2 3" key="1">
    <citation type="submission" date="2006-02" db="EMBL/GenBank/DDBJ databases">
        <authorList>
            <person name="Pinhassi J."/>
            <person name="Pedros-Alio C."/>
            <person name="Ferriera S."/>
            <person name="Johnson J."/>
            <person name="Kravitz S."/>
            <person name="Halpern A."/>
            <person name="Remington K."/>
            <person name="Beeson K."/>
            <person name="Tran B."/>
            <person name="Rogers Y.-H."/>
            <person name="Friedman R."/>
            <person name="Venter J.C."/>
        </authorList>
    </citation>
    <scope>NUCLEOTIDE SEQUENCE [LARGE SCALE GENOMIC DNA]</scope>
    <source>
        <strain evidence="2 3">MED297</strain>
    </source>
</reference>
<keyword evidence="1" id="KW-0812">Transmembrane</keyword>
<protein>
    <submittedName>
        <fullName evidence="2">Uncharacterized protein</fullName>
    </submittedName>
</protein>
<dbReference type="EMBL" id="AAOE01000001">
    <property type="protein sequence ID" value="EAR11201.1"/>
    <property type="molecule type" value="Genomic_DNA"/>
</dbReference>
<proteinExistence type="predicted"/>
<keyword evidence="1" id="KW-0472">Membrane</keyword>
<comment type="caution">
    <text evidence="2">The sequence shown here is derived from an EMBL/GenBank/DDBJ whole genome shotgun (WGS) entry which is preliminary data.</text>
</comment>
<organism evidence="2 3">
    <name type="scientific">Reinekea blandensis MED297</name>
    <dbReference type="NCBI Taxonomy" id="314283"/>
    <lineage>
        <taxon>Bacteria</taxon>
        <taxon>Pseudomonadati</taxon>
        <taxon>Pseudomonadota</taxon>
        <taxon>Gammaproteobacteria</taxon>
        <taxon>Oceanospirillales</taxon>
        <taxon>Saccharospirillaceae</taxon>
        <taxon>Reinekea</taxon>
    </lineage>
</organism>